<evidence type="ECO:0000256" key="11">
    <source>
        <dbReference type="ARBA" id="ARBA00023004"/>
    </source>
</evidence>
<keyword evidence="7 15" id="KW-0489">Methyltransferase</keyword>
<dbReference type="GO" id="GO:0070475">
    <property type="term" value="P:rRNA base methylation"/>
    <property type="evidence" value="ECO:0007669"/>
    <property type="project" value="InterPro"/>
</dbReference>
<dbReference type="SFLD" id="SFLDS00029">
    <property type="entry name" value="Radical_SAM"/>
    <property type="match status" value="1"/>
</dbReference>
<dbReference type="InterPro" id="IPR040072">
    <property type="entry name" value="Methyltransferase_A"/>
</dbReference>
<evidence type="ECO:0000256" key="3">
    <source>
        <dbReference type="ARBA" id="ARBA00007544"/>
    </source>
</evidence>
<name>A0A934VHB2_9BACT</name>
<evidence type="ECO:0000313" key="16">
    <source>
        <dbReference type="Proteomes" id="UP000658278"/>
    </source>
</evidence>
<keyword evidence="4" id="KW-0004">4Fe-4S</keyword>
<dbReference type="InterPro" id="IPR004383">
    <property type="entry name" value="rRNA_lsu_MTrfase_RlmN/Cfr"/>
</dbReference>
<evidence type="ECO:0000256" key="13">
    <source>
        <dbReference type="ARBA" id="ARBA00023157"/>
    </source>
</evidence>
<dbReference type="InterPro" id="IPR027492">
    <property type="entry name" value="RNA_MTrfase_RlmN"/>
</dbReference>
<dbReference type="InterPro" id="IPR058240">
    <property type="entry name" value="rSAM_sf"/>
</dbReference>
<keyword evidence="5" id="KW-0963">Cytoplasm</keyword>
<comment type="caution">
    <text evidence="15">The sequence shown here is derived from an EMBL/GenBank/DDBJ whole genome shotgun (WGS) entry which is preliminary data.</text>
</comment>
<evidence type="ECO:0000256" key="8">
    <source>
        <dbReference type="ARBA" id="ARBA00022679"/>
    </source>
</evidence>
<accession>A0A934VHB2</accession>
<evidence type="ECO:0000256" key="12">
    <source>
        <dbReference type="ARBA" id="ARBA00023014"/>
    </source>
</evidence>
<dbReference type="GO" id="GO:0005737">
    <property type="term" value="C:cytoplasm"/>
    <property type="evidence" value="ECO:0007669"/>
    <property type="project" value="UniProtKB-SubCell"/>
</dbReference>
<dbReference type="NCBIfam" id="TIGR00048">
    <property type="entry name" value="rRNA_mod_RlmN"/>
    <property type="match status" value="1"/>
</dbReference>
<keyword evidence="9" id="KW-0949">S-adenosyl-L-methionine</keyword>
<keyword evidence="16" id="KW-1185">Reference proteome</keyword>
<dbReference type="GO" id="GO:0008173">
    <property type="term" value="F:RNA methyltransferase activity"/>
    <property type="evidence" value="ECO:0007669"/>
    <property type="project" value="InterPro"/>
</dbReference>
<dbReference type="SUPFAM" id="SSF102114">
    <property type="entry name" value="Radical SAM enzymes"/>
    <property type="match status" value="1"/>
</dbReference>
<dbReference type="GO" id="GO:0030488">
    <property type="term" value="P:tRNA methylation"/>
    <property type="evidence" value="ECO:0007669"/>
    <property type="project" value="InterPro"/>
</dbReference>
<keyword evidence="6" id="KW-0698">rRNA processing</keyword>
<dbReference type="GO" id="GO:0051539">
    <property type="term" value="F:4 iron, 4 sulfur cluster binding"/>
    <property type="evidence" value="ECO:0007669"/>
    <property type="project" value="UniProtKB-KW"/>
</dbReference>
<dbReference type="Proteomes" id="UP000658278">
    <property type="component" value="Unassembled WGS sequence"/>
</dbReference>
<comment type="cofactor">
    <cofactor evidence="1">
        <name>[4Fe-4S] cluster</name>
        <dbReference type="ChEBI" id="CHEBI:49883"/>
    </cofactor>
</comment>
<dbReference type="Pfam" id="PF04055">
    <property type="entry name" value="Radical_SAM"/>
    <property type="match status" value="1"/>
</dbReference>
<protein>
    <submittedName>
        <fullName evidence="15">23S rRNA (Adenine(2503)-C(2))-methyltransferase RlmN</fullName>
        <ecNumber evidence="15">2.1.1.192</ecNumber>
    </submittedName>
</protein>
<evidence type="ECO:0000256" key="10">
    <source>
        <dbReference type="ARBA" id="ARBA00022723"/>
    </source>
</evidence>
<dbReference type="CDD" id="cd01335">
    <property type="entry name" value="Radical_SAM"/>
    <property type="match status" value="1"/>
</dbReference>
<keyword evidence="8 15" id="KW-0808">Transferase</keyword>
<evidence type="ECO:0000259" key="14">
    <source>
        <dbReference type="PROSITE" id="PS51918"/>
    </source>
</evidence>
<dbReference type="InterPro" id="IPR013785">
    <property type="entry name" value="Aldolase_TIM"/>
</dbReference>
<evidence type="ECO:0000313" key="15">
    <source>
        <dbReference type="EMBL" id="MBK1828886.1"/>
    </source>
</evidence>
<evidence type="ECO:0000256" key="4">
    <source>
        <dbReference type="ARBA" id="ARBA00022485"/>
    </source>
</evidence>
<dbReference type="PIRSF" id="PIRSF006004">
    <property type="entry name" value="CHP00048"/>
    <property type="match status" value="1"/>
</dbReference>
<reference evidence="15" key="1">
    <citation type="submission" date="2021-01" db="EMBL/GenBank/DDBJ databases">
        <title>Modified the classification status of verrucomicrobia.</title>
        <authorList>
            <person name="Feng X."/>
        </authorList>
    </citation>
    <scope>NUCLEOTIDE SEQUENCE</scope>
    <source>
        <strain evidence="15">KCTC 22201</strain>
    </source>
</reference>
<evidence type="ECO:0000256" key="2">
    <source>
        <dbReference type="ARBA" id="ARBA00004496"/>
    </source>
</evidence>
<dbReference type="FunFam" id="3.20.20.70:FF:000014">
    <property type="entry name" value="Probable dual-specificity RNA methyltransferase RlmN"/>
    <property type="match status" value="1"/>
</dbReference>
<dbReference type="PANTHER" id="PTHR30544:SF5">
    <property type="entry name" value="RADICAL SAM CORE DOMAIN-CONTAINING PROTEIN"/>
    <property type="match status" value="1"/>
</dbReference>
<gene>
    <name evidence="15" type="primary">rlmN</name>
    <name evidence="15" type="ORF">JIN81_17760</name>
</gene>
<keyword evidence="10" id="KW-0479">Metal-binding</keyword>
<evidence type="ECO:0000256" key="5">
    <source>
        <dbReference type="ARBA" id="ARBA00022490"/>
    </source>
</evidence>
<evidence type="ECO:0000256" key="6">
    <source>
        <dbReference type="ARBA" id="ARBA00022552"/>
    </source>
</evidence>
<dbReference type="SFLD" id="SFLDG01062">
    <property type="entry name" value="methyltransferase_(Class_A)"/>
    <property type="match status" value="1"/>
</dbReference>
<keyword evidence="12" id="KW-0411">Iron-sulfur</keyword>
<organism evidence="15 16">
    <name type="scientific">Haloferula rosea</name>
    <dbReference type="NCBI Taxonomy" id="490093"/>
    <lineage>
        <taxon>Bacteria</taxon>
        <taxon>Pseudomonadati</taxon>
        <taxon>Verrucomicrobiota</taxon>
        <taxon>Verrucomicrobiia</taxon>
        <taxon>Verrucomicrobiales</taxon>
        <taxon>Verrucomicrobiaceae</taxon>
        <taxon>Haloferula</taxon>
    </lineage>
</organism>
<evidence type="ECO:0000256" key="9">
    <source>
        <dbReference type="ARBA" id="ARBA00022691"/>
    </source>
</evidence>
<feature type="domain" description="Radical SAM core" evidence="14">
    <location>
        <begin position="100"/>
        <end position="334"/>
    </location>
</feature>
<proteinExistence type="inferred from homology"/>
<keyword evidence="13" id="KW-1015">Disulfide bond</keyword>
<dbReference type="GO" id="GO:0046872">
    <property type="term" value="F:metal ion binding"/>
    <property type="evidence" value="ECO:0007669"/>
    <property type="project" value="UniProtKB-KW"/>
</dbReference>
<sequence length="349" mass="38319">MEDASGVGPKLESLTFDELAERLQADGVSRAHTQPLYRWLQTGERGKFEPPLERWIDARAGDEFTQAEQVAETPSGDGWTRKFLLRLGDGAEVESVLMGYPGRFTACLSTQVGCAMGCVFCATGQMGFRRHLKAAEIIAQARHVAAELQKHHGEKLRNLVMMGMGEPLHNFDETMLALEHLTETRGMGIGASRVSISTVGHVDGIRRLAGHPKRYTLAVSLHGATDEERSKLIPINRRWPLAELMKACRDYSEIKGQRVLVAWTLIGGVNDSDAHAKRLAALLEGMHVQVNLIPLNATEGFDGQAPEDDRVDAFQRILQDSGLPVTVRQKRGLDVAAGCGQLSTERFSA</sequence>
<dbReference type="PROSITE" id="PS51918">
    <property type="entry name" value="RADICAL_SAM"/>
    <property type="match status" value="1"/>
</dbReference>
<dbReference type="PANTHER" id="PTHR30544">
    <property type="entry name" value="23S RRNA METHYLTRANSFERASE"/>
    <property type="match status" value="1"/>
</dbReference>
<comment type="subcellular location">
    <subcellularLocation>
        <location evidence="2">Cytoplasm</location>
    </subcellularLocation>
</comment>
<evidence type="ECO:0000256" key="7">
    <source>
        <dbReference type="ARBA" id="ARBA00022603"/>
    </source>
</evidence>
<dbReference type="AlphaFoldDB" id="A0A934VHB2"/>
<dbReference type="EMBL" id="JAENII010000019">
    <property type="protein sequence ID" value="MBK1828886.1"/>
    <property type="molecule type" value="Genomic_DNA"/>
</dbReference>
<evidence type="ECO:0000256" key="1">
    <source>
        <dbReference type="ARBA" id="ARBA00001966"/>
    </source>
</evidence>
<dbReference type="EC" id="2.1.1.192" evidence="15"/>
<keyword evidence="11" id="KW-0408">Iron</keyword>
<dbReference type="SFLD" id="SFLDF00275">
    <property type="entry name" value="adenosine_C2_methyltransferase"/>
    <property type="match status" value="1"/>
</dbReference>
<dbReference type="Gene3D" id="3.20.20.70">
    <property type="entry name" value="Aldolase class I"/>
    <property type="match status" value="1"/>
</dbReference>
<dbReference type="RefSeq" id="WP_200283138.1">
    <property type="nucleotide sequence ID" value="NZ_JAENII010000019.1"/>
</dbReference>
<dbReference type="InterPro" id="IPR007197">
    <property type="entry name" value="rSAM"/>
</dbReference>
<comment type="similarity">
    <text evidence="3">Belongs to the radical SAM superfamily. RlmN family.</text>
</comment>